<protein>
    <submittedName>
        <fullName evidence="2">TIGR01906 family membrane protein</fullName>
    </submittedName>
</protein>
<reference evidence="2 3" key="1">
    <citation type="submission" date="2019-12" db="EMBL/GenBank/DDBJ databases">
        <title>Sequence classification of anaerobic respiratory reductive dehalogenases: First we see many, then we see few.</title>
        <authorList>
            <person name="Molenda O."/>
            <person name="Puentes Jacome L.A."/>
            <person name="Cao X."/>
            <person name="Nesbo C.L."/>
            <person name="Tang S."/>
            <person name="Morson N."/>
            <person name="Patron J."/>
            <person name="Lomheim L."/>
            <person name="Wishart D.S."/>
            <person name="Edwards E.A."/>
        </authorList>
    </citation>
    <scope>NUCLEOTIDE SEQUENCE [LARGE SCALE GENOMIC DNA]</scope>
    <source>
        <strain evidence="2 3">12DCA</strain>
    </source>
</reference>
<feature type="transmembrane region" description="Helical" evidence="1">
    <location>
        <begin position="7"/>
        <end position="28"/>
    </location>
</feature>
<accession>A0A857DL26</accession>
<dbReference type="RefSeq" id="WP_158208536.1">
    <property type="nucleotide sequence ID" value="NZ_CP046996.1"/>
</dbReference>
<dbReference type="EMBL" id="CP046996">
    <property type="protein sequence ID" value="QHA01513.1"/>
    <property type="molecule type" value="Genomic_DNA"/>
</dbReference>
<sequence length="231" mass="26372">MSGRKAANGFLAIVSGLILIAVMLLTVIEQCVFDLNFFRSEYNKLDTVSVTGMPEKDLMVTTTELLAYIQGDKDDLEIRAEINGQERQVFNQREIVHMADVQRLYLSSRMVRNAGLIVLFLFLILLRISNGKKYFRSWAGGFLVAAVVFLCIFGAVGIAVWRDFQVFWDSFHYLIFTNDLWLLDPETDILIQMVPEQFFFDLIVRILALFASAVLILALVAGRIRFGYHKV</sequence>
<evidence type="ECO:0000313" key="3">
    <source>
        <dbReference type="Proteomes" id="UP000430508"/>
    </source>
</evidence>
<proteinExistence type="predicted"/>
<organism evidence="2 3">
    <name type="scientific">Dehalobacter restrictus</name>
    <dbReference type="NCBI Taxonomy" id="55583"/>
    <lineage>
        <taxon>Bacteria</taxon>
        <taxon>Bacillati</taxon>
        <taxon>Bacillota</taxon>
        <taxon>Clostridia</taxon>
        <taxon>Eubacteriales</taxon>
        <taxon>Desulfitobacteriaceae</taxon>
        <taxon>Dehalobacter</taxon>
    </lineage>
</organism>
<keyword evidence="1" id="KW-0472">Membrane</keyword>
<keyword evidence="1" id="KW-1133">Transmembrane helix</keyword>
<evidence type="ECO:0000313" key="2">
    <source>
        <dbReference type="EMBL" id="QHA01513.1"/>
    </source>
</evidence>
<dbReference type="Pfam" id="PF07314">
    <property type="entry name" value="Lit"/>
    <property type="match status" value="1"/>
</dbReference>
<feature type="transmembrane region" description="Helical" evidence="1">
    <location>
        <begin position="110"/>
        <end position="126"/>
    </location>
</feature>
<gene>
    <name evidence="2" type="ORF">GQ588_13130</name>
</gene>
<dbReference type="InterPro" id="IPR010178">
    <property type="entry name" value="Lit"/>
</dbReference>
<name>A0A857DL26_9FIRM</name>
<dbReference type="AlphaFoldDB" id="A0A857DL26"/>
<feature type="transmembrane region" description="Helical" evidence="1">
    <location>
        <begin position="202"/>
        <end position="221"/>
    </location>
</feature>
<dbReference type="NCBIfam" id="TIGR01906">
    <property type="entry name" value="integ_TIGR01906"/>
    <property type="match status" value="1"/>
</dbReference>
<evidence type="ECO:0000256" key="1">
    <source>
        <dbReference type="SAM" id="Phobius"/>
    </source>
</evidence>
<keyword evidence="1" id="KW-0812">Transmembrane</keyword>
<feature type="transmembrane region" description="Helical" evidence="1">
    <location>
        <begin position="138"/>
        <end position="161"/>
    </location>
</feature>
<dbReference type="Proteomes" id="UP000430508">
    <property type="component" value="Chromosome"/>
</dbReference>